<keyword evidence="5" id="KW-0963">Cytoplasm</keyword>
<organism evidence="19 20">
    <name type="scientific">Candidatus Enterousia excrementavium</name>
    <dbReference type="NCBI Taxonomy" id="2840789"/>
    <lineage>
        <taxon>Bacteria</taxon>
        <taxon>Pseudomonadati</taxon>
        <taxon>Pseudomonadota</taxon>
        <taxon>Alphaproteobacteria</taxon>
        <taxon>Candidatus Enterousia</taxon>
    </lineage>
</organism>
<dbReference type="InterPro" id="IPR015866">
    <property type="entry name" value="Ser-tRNA-synth_1_N"/>
</dbReference>
<dbReference type="PANTHER" id="PTHR43697">
    <property type="entry name" value="SERYL-TRNA SYNTHETASE"/>
    <property type="match status" value="1"/>
</dbReference>
<dbReference type="PIRSF" id="PIRSF001529">
    <property type="entry name" value="Ser-tRNA-synth_IIa"/>
    <property type="match status" value="1"/>
</dbReference>
<feature type="site" description="Important for serine binding" evidence="15">
    <location>
        <position position="384"/>
    </location>
</feature>
<comment type="caution">
    <text evidence="19">The sequence shown here is derived from an EMBL/GenBank/DDBJ whole genome shotgun (WGS) entry which is preliminary data.</text>
</comment>
<feature type="region of interest" description="Disordered" evidence="17">
    <location>
        <begin position="407"/>
        <end position="426"/>
    </location>
</feature>
<dbReference type="GO" id="GO:0005524">
    <property type="term" value="F:ATP binding"/>
    <property type="evidence" value="ECO:0007669"/>
    <property type="project" value="UniProtKB-KW"/>
</dbReference>
<feature type="binding site" evidence="15">
    <location>
        <position position="230"/>
    </location>
    <ligand>
        <name>L-serine</name>
        <dbReference type="ChEBI" id="CHEBI:33384"/>
    </ligand>
</feature>
<sequence>MLDIRFIRENPDAVKNACRVKGFDDNVDKILELDARVRELKTVTQNMTAEKNKITREIPTATDKAPLIAKSKQIGDEIAADLAELAEKEAELTDLLHRVPQIPDASAPIGPDDSYNVEIRRVGTPPKFDFTPRAQWDLLDLNGWWAPEKIAKICGTRTYCLIGEAAELQLAIETYVIQKLISRGFTFIECPSITKPQTIFDAGHFMGADLSVMNNDVFMLTGTDRCLAGTAEIILNSLHSGEILSENDLPIKYAGFSPCFRKEAGAAGRDTRGLARFHQFNKVEQYVFCTPEQSDEMHEHLLNNLCDVMADLELPYRVIANSTGDMGFNKVKMNDVEAWVPSENSYKEVGSCSSIGTFQARRTNTRYRENKTNEVKFCATLNNTGIAVPRALVPFLENHQNADGSVNIPEKLQPLMGGRKKIGGKH</sequence>
<dbReference type="GO" id="GO:0006434">
    <property type="term" value="P:seryl-tRNA aminoacylation"/>
    <property type="evidence" value="ECO:0007669"/>
    <property type="project" value="UniProtKB-UniRule"/>
</dbReference>
<dbReference type="Pfam" id="PF02403">
    <property type="entry name" value="Seryl_tRNA_N"/>
    <property type="match status" value="1"/>
</dbReference>
<reference evidence="19" key="1">
    <citation type="submission" date="2020-10" db="EMBL/GenBank/DDBJ databases">
        <authorList>
            <person name="Gilroy R."/>
        </authorList>
    </citation>
    <scope>NUCLEOTIDE SEQUENCE</scope>
    <source>
        <strain evidence="19">B1-16210</strain>
    </source>
</reference>
<evidence type="ECO:0000256" key="11">
    <source>
        <dbReference type="ARBA" id="ARBA00039158"/>
    </source>
</evidence>
<dbReference type="InterPro" id="IPR002317">
    <property type="entry name" value="Ser-tRNA-ligase_type_1"/>
</dbReference>
<dbReference type="PANTHER" id="PTHR43697:SF1">
    <property type="entry name" value="SERINE--TRNA LIGASE"/>
    <property type="match status" value="1"/>
</dbReference>
<dbReference type="EC" id="6.1.1.11" evidence="4 14"/>
<feature type="binding site" evidence="16">
    <location>
        <begin position="261"/>
        <end position="263"/>
    </location>
    <ligand>
        <name>ATP</name>
        <dbReference type="ChEBI" id="CHEBI:30616"/>
    </ligand>
</feature>
<dbReference type="InterPro" id="IPR045864">
    <property type="entry name" value="aa-tRNA-synth_II/BPL/LPL"/>
</dbReference>
<evidence type="ECO:0000256" key="10">
    <source>
        <dbReference type="ARBA" id="ARBA00023146"/>
    </source>
</evidence>
<dbReference type="InterPro" id="IPR042103">
    <property type="entry name" value="SerRS_1_N_sf"/>
</dbReference>
<evidence type="ECO:0000256" key="17">
    <source>
        <dbReference type="SAM" id="MobiDB-lite"/>
    </source>
</evidence>
<dbReference type="Gene3D" id="1.10.287.40">
    <property type="entry name" value="Serine-tRNA synthetase, tRNA binding domain"/>
    <property type="match status" value="1"/>
</dbReference>
<dbReference type="SUPFAM" id="SSF46589">
    <property type="entry name" value="tRNA-binding arm"/>
    <property type="match status" value="1"/>
</dbReference>
<feature type="binding site" evidence="15">
    <location>
        <position position="284"/>
    </location>
    <ligand>
        <name>L-serine</name>
        <dbReference type="ChEBI" id="CHEBI:33384"/>
    </ligand>
</feature>
<dbReference type="InterPro" id="IPR010978">
    <property type="entry name" value="tRNA-bd_arm"/>
</dbReference>
<evidence type="ECO:0000313" key="19">
    <source>
        <dbReference type="EMBL" id="MBO8407069.1"/>
    </source>
</evidence>
<evidence type="ECO:0000256" key="3">
    <source>
        <dbReference type="ARBA" id="ARBA00010728"/>
    </source>
</evidence>
<dbReference type="GO" id="GO:0005737">
    <property type="term" value="C:cytoplasm"/>
    <property type="evidence" value="ECO:0007669"/>
    <property type="project" value="UniProtKB-SubCell"/>
</dbReference>
<proteinExistence type="inferred from homology"/>
<dbReference type="InterPro" id="IPR002314">
    <property type="entry name" value="aa-tRNA-synt_IIb"/>
</dbReference>
<evidence type="ECO:0000256" key="16">
    <source>
        <dbReference type="PIRSR" id="PIRSR001529-2"/>
    </source>
</evidence>
<dbReference type="SUPFAM" id="SSF55681">
    <property type="entry name" value="Class II aaRS and biotin synthetases"/>
    <property type="match status" value="1"/>
</dbReference>
<dbReference type="InterPro" id="IPR006195">
    <property type="entry name" value="aa-tRNA-synth_II"/>
</dbReference>
<dbReference type="PRINTS" id="PR00981">
    <property type="entry name" value="TRNASYNTHSER"/>
</dbReference>
<evidence type="ECO:0000259" key="18">
    <source>
        <dbReference type="PROSITE" id="PS50862"/>
    </source>
</evidence>
<dbReference type="Proteomes" id="UP000721442">
    <property type="component" value="Unassembled WGS sequence"/>
</dbReference>
<dbReference type="AlphaFoldDB" id="A0A940DFB8"/>
<keyword evidence="8 16" id="KW-0067">ATP-binding</keyword>
<name>A0A940DFB8_9PROT</name>
<protein>
    <recommendedName>
        <fullName evidence="11 14">Serine--tRNA ligase</fullName>
        <ecNumber evidence="4 14">6.1.1.11</ecNumber>
    </recommendedName>
</protein>
<evidence type="ECO:0000256" key="2">
    <source>
        <dbReference type="ARBA" id="ARBA00005045"/>
    </source>
</evidence>
<evidence type="ECO:0000256" key="4">
    <source>
        <dbReference type="ARBA" id="ARBA00012840"/>
    </source>
</evidence>
<evidence type="ECO:0000256" key="12">
    <source>
        <dbReference type="ARBA" id="ARBA00047929"/>
    </source>
</evidence>
<keyword evidence="9" id="KW-0648">Protein biosynthesis</keyword>
<evidence type="ECO:0000256" key="6">
    <source>
        <dbReference type="ARBA" id="ARBA00022598"/>
    </source>
</evidence>
<dbReference type="Pfam" id="PF00587">
    <property type="entry name" value="tRNA-synt_2b"/>
    <property type="match status" value="1"/>
</dbReference>
<feature type="binding site" evidence="15">
    <location>
        <position position="382"/>
    </location>
    <ligand>
        <name>L-serine</name>
        <dbReference type="ChEBI" id="CHEBI:33384"/>
    </ligand>
</feature>
<feature type="binding site" evidence="15">
    <location>
        <position position="261"/>
    </location>
    <ligand>
        <name>L-serine</name>
        <dbReference type="ChEBI" id="CHEBI:33384"/>
    </ligand>
</feature>
<gene>
    <name evidence="19" type="primary">serS</name>
    <name evidence="19" type="ORF">IAC77_01250</name>
</gene>
<comment type="catalytic activity">
    <reaction evidence="13">
        <text>tRNA(Ser) + L-serine + ATP = L-seryl-tRNA(Ser) + AMP + diphosphate + H(+)</text>
        <dbReference type="Rhea" id="RHEA:12292"/>
        <dbReference type="Rhea" id="RHEA-COMP:9669"/>
        <dbReference type="Rhea" id="RHEA-COMP:9703"/>
        <dbReference type="ChEBI" id="CHEBI:15378"/>
        <dbReference type="ChEBI" id="CHEBI:30616"/>
        <dbReference type="ChEBI" id="CHEBI:33019"/>
        <dbReference type="ChEBI" id="CHEBI:33384"/>
        <dbReference type="ChEBI" id="CHEBI:78442"/>
        <dbReference type="ChEBI" id="CHEBI:78533"/>
        <dbReference type="ChEBI" id="CHEBI:456215"/>
        <dbReference type="EC" id="6.1.1.11"/>
    </reaction>
</comment>
<dbReference type="GO" id="GO:0004828">
    <property type="term" value="F:serine-tRNA ligase activity"/>
    <property type="evidence" value="ECO:0007669"/>
    <property type="project" value="UniProtKB-UniRule"/>
</dbReference>
<accession>A0A940DFB8</accession>
<comment type="similarity">
    <text evidence="3">Belongs to the class-II aminoacyl-tRNA synthetase family. Type-1 seryl-tRNA synthetase subfamily.</text>
</comment>
<evidence type="ECO:0000256" key="1">
    <source>
        <dbReference type="ARBA" id="ARBA00004496"/>
    </source>
</evidence>
<evidence type="ECO:0000256" key="7">
    <source>
        <dbReference type="ARBA" id="ARBA00022741"/>
    </source>
</evidence>
<comment type="pathway">
    <text evidence="2">Aminoacyl-tRNA biosynthesis; selenocysteinyl-tRNA(Sec) biosynthesis; L-seryl-tRNA(Sec) from L-serine and tRNA(Sec): step 1/1.</text>
</comment>
<evidence type="ECO:0000256" key="13">
    <source>
        <dbReference type="ARBA" id="ARBA00048823"/>
    </source>
</evidence>
<comment type="catalytic activity">
    <reaction evidence="12">
        <text>tRNA(Sec) + L-serine + ATP = L-seryl-tRNA(Sec) + AMP + diphosphate + H(+)</text>
        <dbReference type="Rhea" id="RHEA:42580"/>
        <dbReference type="Rhea" id="RHEA-COMP:9742"/>
        <dbReference type="Rhea" id="RHEA-COMP:10128"/>
        <dbReference type="ChEBI" id="CHEBI:15378"/>
        <dbReference type="ChEBI" id="CHEBI:30616"/>
        <dbReference type="ChEBI" id="CHEBI:33019"/>
        <dbReference type="ChEBI" id="CHEBI:33384"/>
        <dbReference type="ChEBI" id="CHEBI:78442"/>
        <dbReference type="ChEBI" id="CHEBI:78533"/>
        <dbReference type="ChEBI" id="CHEBI:456215"/>
        <dbReference type="EC" id="6.1.1.11"/>
    </reaction>
</comment>
<evidence type="ECO:0000256" key="8">
    <source>
        <dbReference type="ARBA" id="ARBA00022840"/>
    </source>
</evidence>
<evidence type="ECO:0000256" key="5">
    <source>
        <dbReference type="ARBA" id="ARBA00022490"/>
    </source>
</evidence>
<feature type="domain" description="Aminoacyl-transfer RNA synthetases class-II family profile" evidence="18">
    <location>
        <begin position="172"/>
        <end position="409"/>
    </location>
</feature>
<keyword evidence="7" id="KW-0547">Nucleotide-binding</keyword>
<evidence type="ECO:0000256" key="15">
    <source>
        <dbReference type="PIRSR" id="PIRSR001529-1"/>
    </source>
</evidence>
<dbReference type="PROSITE" id="PS50862">
    <property type="entry name" value="AA_TRNA_LIGASE_II"/>
    <property type="match status" value="1"/>
</dbReference>
<keyword evidence="6 19" id="KW-0436">Ligase</keyword>
<dbReference type="EMBL" id="JADINE010000018">
    <property type="protein sequence ID" value="MBO8407069.1"/>
    <property type="molecule type" value="Genomic_DNA"/>
</dbReference>
<evidence type="ECO:0000313" key="20">
    <source>
        <dbReference type="Proteomes" id="UP000721442"/>
    </source>
</evidence>
<dbReference type="Gene3D" id="3.30.930.10">
    <property type="entry name" value="Bira Bifunctional Protein, Domain 2"/>
    <property type="match status" value="1"/>
</dbReference>
<evidence type="ECO:0000256" key="14">
    <source>
        <dbReference type="NCBIfam" id="TIGR00414"/>
    </source>
</evidence>
<dbReference type="NCBIfam" id="TIGR00414">
    <property type="entry name" value="serS"/>
    <property type="match status" value="1"/>
</dbReference>
<keyword evidence="10" id="KW-0030">Aminoacyl-tRNA synthetase</keyword>
<comment type="subcellular location">
    <subcellularLocation>
        <location evidence="1">Cytoplasm</location>
    </subcellularLocation>
</comment>
<reference evidence="19" key="2">
    <citation type="journal article" date="2021" name="PeerJ">
        <title>Extensive microbial diversity within the chicken gut microbiome revealed by metagenomics and culture.</title>
        <authorList>
            <person name="Gilroy R."/>
            <person name="Ravi A."/>
            <person name="Getino M."/>
            <person name="Pursley I."/>
            <person name="Horton D.L."/>
            <person name="Alikhan N.F."/>
            <person name="Baker D."/>
            <person name="Gharbi K."/>
            <person name="Hall N."/>
            <person name="Watson M."/>
            <person name="Adriaenssens E.M."/>
            <person name="Foster-Nyarko E."/>
            <person name="Jarju S."/>
            <person name="Secka A."/>
            <person name="Antonio M."/>
            <person name="Oren A."/>
            <person name="Chaudhuri R.R."/>
            <person name="La Ragione R."/>
            <person name="Hildebrand F."/>
            <person name="Pallen M.J."/>
        </authorList>
    </citation>
    <scope>NUCLEOTIDE SEQUENCE</scope>
    <source>
        <strain evidence="19">B1-16210</strain>
    </source>
</reference>
<evidence type="ECO:0000256" key="9">
    <source>
        <dbReference type="ARBA" id="ARBA00022917"/>
    </source>
</evidence>
<feature type="binding site" evidence="16">
    <location>
        <begin position="348"/>
        <end position="351"/>
    </location>
    <ligand>
        <name>ATP</name>
        <dbReference type="ChEBI" id="CHEBI:30616"/>
    </ligand>
</feature>